<sequence>MRRELQTRKPIKHLSNGCGRPAFDDGIHNLFPDEIGAAEIEERGECMVIKANRGGGTERTNNALKIFVKFIEKIGVGRLRGGGSGGGQAKRVRQPVVIERQAAEEDLGNSVLVVIAVPTGRGNEAFSTVVNGGGEDVLYGGAATVIKLFIIIFNFFNLLLDFIGLFSIRFDKGGETGNQGFNLTQSKSLHSVQHFCQILTDLGGKRLNITLTLKLTKIFQRAHNVSDWTITGIKLCNLINRSIEIGRPTQCLANLINGVIIFKTIAGITALKLIDHLVQKHQHPLPQLLQRVNHIGYTFTAIIPNKHLQTIRQFADNTFKSILVLQLLKGLRNVRTLTLLQLFCRSRNNLTEVRKLRDSLGQDCFITTPTTTLTPILPRHPQDPVDGLLQVGRAV</sequence>
<dbReference type="RefSeq" id="XP_067718156.1">
    <property type="nucleotide sequence ID" value="XM_067862055.1"/>
</dbReference>
<keyword evidence="1" id="KW-1133">Transmembrane helix</keyword>
<evidence type="ECO:0000256" key="1">
    <source>
        <dbReference type="SAM" id="Phobius"/>
    </source>
</evidence>
<keyword evidence="1" id="KW-0812">Transmembrane</keyword>
<keyword evidence="3" id="KW-1185">Reference proteome</keyword>
<accession>A0AAV4M2H8</accession>
<dbReference type="GeneID" id="94197568"/>
<keyword evidence="1" id="KW-0472">Membrane</keyword>
<proteinExistence type="predicted"/>
<dbReference type="EMBL" id="BPLF01000006">
    <property type="protein sequence ID" value="GIX66087.1"/>
    <property type="molecule type" value="Genomic_DNA"/>
</dbReference>
<name>A0AAV4M2H8_BABCB</name>
<organism evidence="2 3">
    <name type="scientific">Babesia caballi</name>
    <dbReference type="NCBI Taxonomy" id="5871"/>
    <lineage>
        <taxon>Eukaryota</taxon>
        <taxon>Sar</taxon>
        <taxon>Alveolata</taxon>
        <taxon>Apicomplexa</taxon>
        <taxon>Aconoidasida</taxon>
        <taxon>Piroplasmida</taxon>
        <taxon>Babesiidae</taxon>
        <taxon>Babesia</taxon>
    </lineage>
</organism>
<protein>
    <submittedName>
        <fullName evidence="2">Uncharacterized protein</fullName>
    </submittedName>
</protein>
<dbReference type="AlphaFoldDB" id="A0AAV4M2H8"/>
<gene>
    <name evidence="2" type="ORF">BcabD6B2_55230</name>
</gene>
<reference evidence="2 3" key="1">
    <citation type="submission" date="2021-06" db="EMBL/GenBank/DDBJ databases">
        <title>Genome sequence of Babesia caballi.</title>
        <authorList>
            <person name="Yamagishi J."/>
            <person name="Kidaka T."/>
            <person name="Ochi A."/>
        </authorList>
    </citation>
    <scope>NUCLEOTIDE SEQUENCE [LARGE SCALE GENOMIC DNA]</scope>
    <source>
        <strain evidence="2">USDA-D6B2</strain>
    </source>
</reference>
<evidence type="ECO:0000313" key="3">
    <source>
        <dbReference type="Proteomes" id="UP001497744"/>
    </source>
</evidence>
<feature type="transmembrane region" description="Helical" evidence="1">
    <location>
        <begin position="148"/>
        <end position="168"/>
    </location>
</feature>
<dbReference type="Proteomes" id="UP001497744">
    <property type="component" value="Unassembled WGS sequence"/>
</dbReference>
<evidence type="ECO:0000313" key="2">
    <source>
        <dbReference type="EMBL" id="GIX66087.1"/>
    </source>
</evidence>
<comment type="caution">
    <text evidence="2">The sequence shown here is derived from an EMBL/GenBank/DDBJ whole genome shotgun (WGS) entry which is preliminary data.</text>
</comment>